<accession>B0TE40</accession>
<dbReference type="Proteomes" id="UP000008550">
    <property type="component" value="Chromosome"/>
</dbReference>
<dbReference type="KEGG" id="hmo:HM1_1665"/>
<keyword evidence="2" id="KW-1185">Reference proteome</keyword>
<evidence type="ECO:0000313" key="1">
    <source>
        <dbReference type="EMBL" id="ABZ84235.1"/>
    </source>
</evidence>
<protein>
    <submittedName>
        <fullName evidence="1">Uncharacterized protein</fullName>
    </submittedName>
</protein>
<name>B0TE40_HELMI</name>
<dbReference type="EMBL" id="CP000930">
    <property type="protein sequence ID" value="ABZ84235.1"/>
    <property type="molecule type" value="Genomic_DNA"/>
</dbReference>
<dbReference type="STRING" id="498761.HM1_1665"/>
<dbReference type="HOGENOM" id="CLU_3168830_0_0_9"/>
<proteinExistence type="predicted"/>
<organism evidence="1 2">
    <name type="scientific">Heliobacterium modesticaldum (strain ATCC 51547 / Ice1)</name>
    <dbReference type="NCBI Taxonomy" id="498761"/>
    <lineage>
        <taxon>Bacteria</taxon>
        <taxon>Bacillati</taxon>
        <taxon>Bacillota</taxon>
        <taxon>Clostridia</taxon>
        <taxon>Eubacteriales</taxon>
        <taxon>Heliobacteriaceae</taxon>
        <taxon>Heliomicrobium</taxon>
    </lineage>
</organism>
<dbReference type="AlphaFoldDB" id="B0TE40"/>
<sequence length="47" mass="5347">MSVVHRSNLPFPIRRYRSCIGAHNSIIATESFFSCLRRIAGELQGRV</sequence>
<reference evidence="1 2" key="1">
    <citation type="journal article" date="2008" name="J. Bacteriol.">
        <title>The genome of Heliobacterium modesticaldum, a phototrophic representative of the Firmicutes containing the simplest photosynthetic apparatus.</title>
        <authorList>
            <person name="Sattley W.M."/>
            <person name="Madigan M.T."/>
            <person name="Swingley W.D."/>
            <person name="Cheung P.C."/>
            <person name="Clocksin K.M."/>
            <person name="Conrad A.L."/>
            <person name="Dejesa L.C."/>
            <person name="Honchak B.M."/>
            <person name="Jung D.O."/>
            <person name="Karbach L.E."/>
            <person name="Kurdoglu A."/>
            <person name="Lahiri S."/>
            <person name="Mastrian S.D."/>
            <person name="Page L.E."/>
            <person name="Taylor H.L."/>
            <person name="Wang Z.T."/>
            <person name="Raymond J."/>
            <person name="Chen M."/>
            <person name="Blankenship R.E."/>
            <person name="Touchman J.W."/>
        </authorList>
    </citation>
    <scope>NUCLEOTIDE SEQUENCE [LARGE SCALE GENOMIC DNA]</scope>
    <source>
        <strain evidence="2">ATCC 51547 / Ice1</strain>
    </source>
</reference>
<gene>
    <name evidence="1" type="ORF">HM1_1665</name>
</gene>
<evidence type="ECO:0000313" key="2">
    <source>
        <dbReference type="Proteomes" id="UP000008550"/>
    </source>
</evidence>